<organism evidence="1 2">
    <name type="scientific">Candidatus Methanoperedens nitratireducens</name>
    <dbReference type="NCBI Taxonomy" id="1392998"/>
    <lineage>
        <taxon>Archaea</taxon>
        <taxon>Methanobacteriati</taxon>
        <taxon>Methanobacteriota</taxon>
        <taxon>Stenosarchaea group</taxon>
        <taxon>Methanomicrobia</taxon>
        <taxon>Methanosarcinales</taxon>
        <taxon>ANME-2 cluster</taxon>
        <taxon>Candidatus Methanoperedentaceae</taxon>
        <taxon>Candidatus Methanoperedens</taxon>
    </lineage>
</organism>
<dbReference type="InterPro" id="IPR021799">
    <property type="entry name" value="PIN-like_prokaryotic"/>
</dbReference>
<accession>A0A0P7ZGS7</accession>
<dbReference type="InterPro" id="IPR029060">
    <property type="entry name" value="PIN-like_dom_sf"/>
</dbReference>
<proteinExistence type="predicted"/>
<dbReference type="Gene3D" id="3.40.50.1010">
    <property type="entry name" value="5'-nuclease"/>
    <property type="match status" value="1"/>
</dbReference>
<dbReference type="Pfam" id="PF11848">
    <property type="entry name" value="DUF3368"/>
    <property type="match status" value="1"/>
</dbReference>
<dbReference type="EMBL" id="LKCM01000199">
    <property type="protein sequence ID" value="KPQ42886.1"/>
    <property type="molecule type" value="Genomic_DNA"/>
</dbReference>
<comment type="caution">
    <text evidence="1">The sequence shown here is derived from an EMBL/GenBank/DDBJ whole genome shotgun (WGS) entry which is preliminary data.</text>
</comment>
<evidence type="ECO:0008006" key="3">
    <source>
        <dbReference type="Google" id="ProtNLM"/>
    </source>
</evidence>
<sequence length="156" mass="17884">MQTVVDTDFLSAFFKINRVELIYKALETDKLCVTQAVFEELTKAPFFNRLAELMEKIELISIDNLHKKVHSSKLGKGELESISYALETNSVILTNDKKTGEFAEDLGVKVLDIVSFLLLCKEIDLISVDDIKNILASLNKYDYMEFSQEQRRLLLK</sequence>
<gene>
    <name evidence="1" type="ORF">MPEBLZ_02568</name>
</gene>
<dbReference type="SUPFAM" id="SSF88723">
    <property type="entry name" value="PIN domain-like"/>
    <property type="match status" value="1"/>
</dbReference>
<evidence type="ECO:0000313" key="1">
    <source>
        <dbReference type="EMBL" id="KPQ42886.1"/>
    </source>
</evidence>
<dbReference type="PANTHER" id="PTHR39550">
    <property type="entry name" value="SLL0658 PROTEIN"/>
    <property type="match status" value="1"/>
</dbReference>
<dbReference type="Proteomes" id="UP000050360">
    <property type="component" value="Unassembled WGS sequence"/>
</dbReference>
<name>A0A0P7ZGS7_9EURY</name>
<dbReference type="AlphaFoldDB" id="A0A0P7ZGS7"/>
<protein>
    <recommendedName>
        <fullName evidence="3">PIN domain-containing protein</fullName>
    </recommendedName>
</protein>
<evidence type="ECO:0000313" key="2">
    <source>
        <dbReference type="Proteomes" id="UP000050360"/>
    </source>
</evidence>
<dbReference type="PANTHER" id="PTHR39550:SF1">
    <property type="entry name" value="SLL0658 PROTEIN"/>
    <property type="match status" value="1"/>
</dbReference>
<reference evidence="1 2" key="1">
    <citation type="submission" date="2015-09" db="EMBL/GenBank/DDBJ databases">
        <title>A metagenomics-based metabolic model of nitrate-dependent anaerobic oxidation of methane by Methanoperedens-like archaea.</title>
        <authorList>
            <person name="Arshad A."/>
            <person name="Speth D.R."/>
            <person name="De Graaf R.M."/>
            <person name="Op Den Camp H.J."/>
            <person name="Jetten M.S."/>
            <person name="Welte C.U."/>
        </authorList>
    </citation>
    <scope>NUCLEOTIDE SEQUENCE [LARGE SCALE GENOMIC DNA]</scope>
</reference>